<organism evidence="1 2">
    <name type="scientific">Amycolatopsis endophytica</name>
    <dbReference type="NCBI Taxonomy" id="860233"/>
    <lineage>
        <taxon>Bacteria</taxon>
        <taxon>Bacillati</taxon>
        <taxon>Actinomycetota</taxon>
        <taxon>Actinomycetes</taxon>
        <taxon>Pseudonocardiales</taxon>
        <taxon>Pseudonocardiaceae</taxon>
        <taxon>Amycolatopsis</taxon>
    </lineage>
</organism>
<dbReference type="Gene3D" id="3.10.490.10">
    <property type="entry name" value="Gamma-glutamyl cyclotransferase-like"/>
    <property type="match status" value="1"/>
</dbReference>
<dbReference type="EMBL" id="JACCFK010000001">
    <property type="protein sequence ID" value="NYI87260.1"/>
    <property type="molecule type" value="Genomic_DNA"/>
</dbReference>
<reference evidence="1 2" key="1">
    <citation type="submission" date="2020-07" db="EMBL/GenBank/DDBJ databases">
        <title>Sequencing the genomes of 1000 actinobacteria strains.</title>
        <authorList>
            <person name="Klenk H.-P."/>
        </authorList>
    </citation>
    <scope>NUCLEOTIDE SEQUENCE [LARGE SCALE GENOMIC DNA]</scope>
    <source>
        <strain evidence="1 2">DSM 104006</strain>
    </source>
</reference>
<comment type="caution">
    <text evidence="1">The sequence shown here is derived from an EMBL/GenBank/DDBJ whole genome shotgun (WGS) entry which is preliminary data.</text>
</comment>
<evidence type="ECO:0000313" key="2">
    <source>
        <dbReference type="Proteomes" id="UP000549616"/>
    </source>
</evidence>
<protein>
    <recommendedName>
        <fullName evidence="3">Histone deacetylase</fullName>
    </recommendedName>
</protein>
<name>A0A853AX41_9PSEU</name>
<dbReference type="Proteomes" id="UP000549616">
    <property type="component" value="Unassembled WGS sequence"/>
</dbReference>
<dbReference type="AlphaFoldDB" id="A0A853AX41"/>
<evidence type="ECO:0000313" key="1">
    <source>
        <dbReference type="EMBL" id="NYI87260.1"/>
    </source>
</evidence>
<dbReference type="RefSeq" id="WP_246338483.1">
    <property type="nucleotide sequence ID" value="NZ_JACCFK010000001.1"/>
</dbReference>
<accession>A0A853AX41</accession>
<proteinExistence type="predicted"/>
<evidence type="ECO:0008006" key="3">
    <source>
        <dbReference type="Google" id="ProtNLM"/>
    </source>
</evidence>
<gene>
    <name evidence="1" type="ORF">HNR02_000583</name>
</gene>
<sequence length="160" mass="17445">MKIAPHSMPGAVYFATESAIWTGGRALYDPTLPGTAAGRAYLLTVSQFSDVAAQEMYRAPSTDLDLTRVLTTGRDELGPGRYETLLHIGDREGSPVLTFTAPWSASEVEWNPPSKVYLRMLAEGLRESHGWNAQEVARYLGGLRGVEGHWPPDTLAALLT</sequence>
<keyword evidence="2" id="KW-1185">Reference proteome</keyword>